<keyword evidence="1" id="KW-0862">Zinc</keyword>
<dbReference type="GO" id="GO:0008270">
    <property type="term" value="F:zinc ion binding"/>
    <property type="evidence" value="ECO:0007669"/>
    <property type="project" value="UniProtKB-KW"/>
</dbReference>
<dbReference type="EMBL" id="JAIWYP010000006">
    <property type="protein sequence ID" value="KAH3805481.1"/>
    <property type="molecule type" value="Genomic_DNA"/>
</dbReference>
<dbReference type="PROSITE" id="PS50119">
    <property type="entry name" value="ZF_BBOX"/>
    <property type="match status" value="2"/>
</dbReference>
<organism evidence="3 4">
    <name type="scientific">Dreissena polymorpha</name>
    <name type="common">Zebra mussel</name>
    <name type="synonym">Mytilus polymorpha</name>
    <dbReference type="NCBI Taxonomy" id="45954"/>
    <lineage>
        <taxon>Eukaryota</taxon>
        <taxon>Metazoa</taxon>
        <taxon>Spiralia</taxon>
        <taxon>Lophotrochozoa</taxon>
        <taxon>Mollusca</taxon>
        <taxon>Bivalvia</taxon>
        <taxon>Autobranchia</taxon>
        <taxon>Heteroconchia</taxon>
        <taxon>Euheterodonta</taxon>
        <taxon>Imparidentia</taxon>
        <taxon>Neoheterodontei</taxon>
        <taxon>Myida</taxon>
        <taxon>Dreissenoidea</taxon>
        <taxon>Dreissenidae</taxon>
        <taxon>Dreissena</taxon>
    </lineage>
</organism>
<dbReference type="SMART" id="SM00336">
    <property type="entry name" value="BBOX"/>
    <property type="match status" value="2"/>
</dbReference>
<reference evidence="3" key="2">
    <citation type="submission" date="2020-11" db="EMBL/GenBank/DDBJ databases">
        <authorList>
            <person name="McCartney M.A."/>
            <person name="Auch B."/>
            <person name="Kono T."/>
            <person name="Mallez S."/>
            <person name="Becker A."/>
            <person name="Gohl D.M."/>
            <person name="Silverstein K.A.T."/>
            <person name="Koren S."/>
            <person name="Bechman K.B."/>
            <person name="Herman A."/>
            <person name="Abrahante J.E."/>
            <person name="Garbe J."/>
        </authorList>
    </citation>
    <scope>NUCLEOTIDE SEQUENCE</scope>
    <source>
        <strain evidence="3">Duluth1</strain>
        <tissue evidence="3">Whole animal</tissue>
    </source>
</reference>
<protein>
    <recommendedName>
        <fullName evidence="2">B box-type domain-containing protein</fullName>
    </recommendedName>
</protein>
<dbReference type="SUPFAM" id="SSF57845">
    <property type="entry name" value="B-box zinc-binding domain"/>
    <property type="match status" value="1"/>
</dbReference>
<keyword evidence="1" id="KW-0479">Metal-binding</keyword>
<evidence type="ECO:0000259" key="2">
    <source>
        <dbReference type="PROSITE" id="PS50119"/>
    </source>
</evidence>
<sequence length="120" mass="13388">MATGGQQDANRGNASDFIGECAVTRSCEPCMKTNIAKAATVFCKDCNECLCETCRKSHIENKSGKHDVISIQEKESRTDVVDMKEMDKCSEHGKRFEFFCEDHSKLCCTTCVIAHRIVTL</sequence>
<keyword evidence="4" id="KW-1185">Reference proteome</keyword>
<feature type="domain" description="B box-type" evidence="2">
    <location>
        <begin position="84"/>
        <end position="120"/>
    </location>
</feature>
<proteinExistence type="predicted"/>
<comment type="caution">
    <text evidence="3">The sequence shown here is derived from an EMBL/GenBank/DDBJ whole genome shotgun (WGS) entry which is preliminary data.</text>
</comment>
<gene>
    <name evidence="3" type="ORF">DPMN_133784</name>
</gene>
<name>A0A9D4FYJ9_DREPO</name>
<dbReference type="InterPro" id="IPR000315">
    <property type="entry name" value="Znf_B-box"/>
</dbReference>
<accession>A0A9D4FYJ9</accession>
<evidence type="ECO:0000313" key="4">
    <source>
        <dbReference type="Proteomes" id="UP000828390"/>
    </source>
</evidence>
<dbReference type="Proteomes" id="UP000828390">
    <property type="component" value="Unassembled WGS sequence"/>
</dbReference>
<dbReference type="AlphaFoldDB" id="A0A9D4FYJ9"/>
<keyword evidence="1" id="KW-0863">Zinc-finger</keyword>
<dbReference type="Pfam" id="PF00643">
    <property type="entry name" value="zf-B_box"/>
    <property type="match status" value="1"/>
</dbReference>
<reference evidence="3" key="1">
    <citation type="journal article" date="2019" name="bioRxiv">
        <title>The Genome of the Zebra Mussel, Dreissena polymorpha: A Resource for Invasive Species Research.</title>
        <authorList>
            <person name="McCartney M.A."/>
            <person name="Auch B."/>
            <person name="Kono T."/>
            <person name="Mallez S."/>
            <person name="Zhang Y."/>
            <person name="Obille A."/>
            <person name="Becker A."/>
            <person name="Abrahante J.E."/>
            <person name="Garbe J."/>
            <person name="Badalamenti J.P."/>
            <person name="Herman A."/>
            <person name="Mangelson H."/>
            <person name="Liachko I."/>
            <person name="Sullivan S."/>
            <person name="Sone E.D."/>
            <person name="Koren S."/>
            <person name="Silverstein K.A.T."/>
            <person name="Beckman K.B."/>
            <person name="Gohl D.M."/>
        </authorList>
    </citation>
    <scope>NUCLEOTIDE SEQUENCE</scope>
    <source>
        <strain evidence="3">Duluth1</strain>
        <tissue evidence="3">Whole animal</tissue>
    </source>
</reference>
<evidence type="ECO:0000313" key="3">
    <source>
        <dbReference type="EMBL" id="KAH3805481.1"/>
    </source>
</evidence>
<evidence type="ECO:0000256" key="1">
    <source>
        <dbReference type="PROSITE-ProRule" id="PRU00024"/>
    </source>
</evidence>
<dbReference type="Gene3D" id="3.30.160.60">
    <property type="entry name" value="Classic Zinc Finger"/>
    <property type="match status" value="1"/>
</dbReference>
<feature type="domain" description="B box-type" evidence="2">
    <location>
        <begin position="25"/>
        <end position="71"/>
    </location>
</feature>